<proteinExistence type="predicted"/>
<accession>A0A543K509</accession>
<organism evidence="2 3">
    <name type="scientific">Roseinatronobacter monicus</name>
    <dbReference type="NCBI Taxonomy" id="393481"/>
    <lineage>
        <taxon>Bacteria</taxon>
        <taxon>Pseudomonadati</taxon>
        <taxon>Pseudomonadota</taxon>
        <taxon>Alphaproteobacteria</taxon>
        <taxon>Rhodobacterales</taxon>
        <taxon>Paracoccaceae</taxon>
        <taxon>Roseinatronobacter</taxon>
    </lineage>
</organism>
<evidence type="ECO:0000313" key="3">
    <source>
        <dbReference type="Proteomes" id="UP000320582"/>
    </source>
</evidence>
<name>A0A543K509_9RHOB</name>
<dbReference type="GO" id="GO:0004519">
    <property type="term" value="F:endonuclease activity"/>
    <property type="evidence" value="ECO:0007669"/>
    <property type="project" value="UniProtKB-KW"/>
</dbReference>
<dbReference type="RefSeq" id="WP_142085227.1">
    <property type="nucleotide sequence ID" value="NZ_VFPT01000003.1"/>
</dbReference>
<feature type="domain" description="HNH nuclease" evidence="1">
    <location>
        <begin position="200"/>
        <end position="251"/>
    </location>
</feature>
<keyword evidence="2" id="KW-0540">Nuclease</keyword>
<dbReference type="Pfam" id="PF13391">
    <property type="entry name" value="HNH_2"/>
    <property type="match status" value="1"/>
</dbReference>
<dbReference type="InterPro" id="IPR003615">
    <property type="entry name" value="HNH_nuc"/>
</dbReference>
<keyword evidence="3" id="KW-1185">Reference proteome</keyword>
<keyword evidence="2" id="KW-0255">Endonuclease</keyword>
<evidence type="ECO:0000313" key="2">
    <source>
        <dbReference type="EMBL" id="TQM90124.1"/>
    </source>
</evidence>
<evidence type="ECO:0000259" key="1">
    <source>
        <dbReference type="Pfam" id="PF13391"/>
    </source>
</evidence>
<reference evidence="2 3" key="1">
    <citation type="submission" date="2019-06" db="EMBL/GenBank/DDBJ databases">
        <title>Genomic Encyclopedia of Archaeal and Bacterial Type Strains, Phase II (KMG-II): from individual species to whole genera.</title>
        <authorList>
            <person name="Goeker M."/>
        </authorList>
    </citation>
    <scope>NUCLEOTIDE SEQUENCE [LARGE SCALE GENOMIC DNA]</scope>
    <source>
        <strain evidence="2 3">DSM 18423</strain>
    </source>
</reference>
<gene>
    <name evidence="2" type="ORF">BD293_4049</name>
</gene>
<dbReference type="OrthoDB" id="7181882at2"/>
<dbReference type="AlphaFoldDB" id="A0A543K509"/>
<sequence length="308" mass="34702">MDADDPDTALRLAAFSHVRKLGMLHDALTSEHLLAGFTFEGERVPLVNPQRGIFKPKRMPYLLSIRTVFPRAGRRVWYDDQREVHAQIYGGHEAVDYAFMGDNPDSADNQWLREAWERQIPIIYFLGIAPKRYHAILPAFIGGWDARSLKAQVVFGEAASSEMAPPENAAERRYGLRVVKQRLHQAQFRAAVIAAYGGRCALSRLPEARLLDAAHIVADADERFGQPVVPNGLPLSKIHHAAFDAHLIGIDPDYRLYVSEQLLSQQDGPVLEALKSLNGEVIHLPSRERDRPDRDRLASRFEIFRSVA</sequence>
<dbReference type="EMBL" id="VFPT01000003">
    <property type="protein sequence ID" value="TQM90124.1"/>
    <property type="molecule type" value="Genomic_DNA"/>
</dbReference>
<keyword evidence="2" id="KW-0378">Hydrolase</keyword>
<comment type="caution">
    <text evidence="2">The sequence shown here is derived from an EMBL/GenBank/DDBJ whole genome shotgun (WGS) entry which is preliminary data.</text>
</comment>
<dbReference type="Proteomes" id="UP000320582">
    <property type="component" value="Unassembled WGS sequence"/>
</dbReference>
<protein>
    <submittedName>
        <fullName evidence="2">Putative restriction endonuclease</fullName>
    </submittedName>
</protein>